<proteinExistence type="predicted"/>
<reference evidence="7 8" key="1">
    <citation type="submission" date="2015-01" db="EMBL/GenBank/DDBJ databases">
        <title>The Genome Sequence of Cryptococcus gattii Ram5.</title>
        <authorList>
            <consortium name="The Broad Institute Genomics Platform"/>
            <person name="Cuomo C."/>
            <person name="Litvintseva A."/>
            <person name="Chen Y."/>
            <person name="Heitman J."/>
            <person name="Sun S."/>
            <person name="Springer D."/>
            <person name="Dromer F."/>
            <person name="Young S."/>
            <person name="Zeng Q."/>
            <person name="Gargeya S."/>
            <person name="Abouelleil A."/>
            <person name="Alvarado L."/>
            <person name="Chapman S.B."/>
            <person name="Gainer-Dewar J."/>
            <person name="Goldberg J."/>
            <person name="Griggs A."/>
            <person name="Gujja S."/>
            <person name="Hansen M."/>
            <person name="Howarth C."/>
            <person name="Imamovic A."/>
            <person name="Larimer J."/>
            <person name="Murphy C."/>
            <person name="Naylor J."/>
            <person name="Pearson M."/>
            <person name="Priest M."/>
            <person name="Roberts A."/>
            <person name="Saif S."/>
            <person name="Shea T."/>
            <person name="Sykes S."/>
            <person name="Wortman J."/>
            <person name="Nusbaum C."/>
            <person name="Birren B."/>
        </authorList>
    </citation>
    <scope>NUCLEOTIDE SEQUENCE [LARGE SCALE GENOMIC DNA]</scope>
    <source>
        <strain evidence="7 8">Ram5</strain>
    </source>
</reference>
<dbReference type="PROSITE" id="PS51469">
    <property type="entry name" value="SUN"/>
    <property type="match status" value="1"/>
</dbReference>
<evidence type="ECO:0000256" key="2">
    <source>
        <dbReference type="ARBA" id="ARBA00022692"/>
    </source>
</evidence>
<dbReference type="PANTHER" id="PTHR12953:SF0">
    <property type="entry name" value="SUN DOMAIN-CONTAINING OSSIFICATION FACTOR"/>
    <property type="match status" value="1"/>
</dbReference>
<evidence type="ECO:0000256" key="4">
    <source>
        <dbReference type="ARBA" id="ARBA00023136"/>
    </source>
</evidence>
<feature type="compositionally biased region" description="Acidic residues" evidence="5">
    <location>
        <begin position="677"/>
        <end position="686"/>
    </location>
</feature>
<organism evidence="7 8">
    <name type="scientific">Cryptococcus deuterogattii Ram5</name>
    <dbReference type="NCBI Taxonomy" id="1296110"/>
    <lineage>
        <taxon>Eukaryota</taxon>
        <taxon>Fungi</taxon>
        <taxon>Dikarya</taxon>
        <taxon>Basidiomycota</taxon>
        <taxon>Agaricomycotina</taxon>
        <taxon>Tremellomycetes</taxon>
        <taxon>Tremellales</taxon>
        <taxon>Cryptococcaceae</taxon>
        <taxon>Cryptococcus</taxon>
        <taxon>Cryptococcus gattii species complex</taxon>
    </lineage>
</organism>
<dbReference type="EMBL" id="KN847908">
    <property type="protein sequence ID" value="KIR38851.1"/>
    <property type="molecule type" value="Genomic_DNA"/>
</dbReference>
<feature type="region of interest" description="Disordered" evidence="5">
    <location>
        <begin position="362"/>
        <end position="450"/>
    </location>
</feature>
<feature type="compositionally biased region" description="Polar residues" evidence="5">
    <location>
        <begin position="180"/>
        <end position="199"/>
    </location>
</feature>
<dbReference type="AlphaFoldDB" id="A0A0D0UUE9"/>
<keyword evidence="3" id="KW-1133">Transmembrane helix</keyword>
<feature type="region of interest" description="Disordered" evidence="5">
    <location>
        <begin position="467"/>
        <end position="499"/>
    </location>
</feature>
<protein>
    <recommendedName>
        <fullName evidence="6">SUN domain-containing protein</fullName>
    </recommendedName>
</protein>
<evidence type="ECO:0000259" key="6">
    <source>
        <dbReference type="PROSITE" id="PS51469"/>
    </source>
</evidence>
<dbReference type="GO" id="GO:0016020">
    <property type="term" value="C:membrane"/>
    <property type="evidence" value="ECO:0007669"/>
    <property type="project" value="InterPro"/>
</dbReference>
<evidence type="ECO:0000256" key="3">
    <source>
        <dbReference type="ARBA" id="ARBA00022989"/>
    </source>
</evidence>
<gene>
    <name evidence="7" type="ORF">I313_04991</name>
</gene>
<dbReference type="OrthoDB" id="266334at2759"/>
<keyword evidence="4" id="KW-0472">Membrane</keyword>
<feature type="region of interest" description="Disordered" evidence="5">
    <location>
        <begin position="152"/>
        <end position="199"/>
    </location>
</feature>
<dbReference type="Proteomes" id="UP000053392">
    <property type="component" value="Unassembled WGS sequence"/>
</dbReference>
<evidence type="ECO:0000313" key="7">
    <source>
        <dbReference type="EMBL" id="KIR38851.1"/>
    </source>
</evidence>
<feature type="region of interest" description="Disordered" evidence="5">
    <location>
        <begin position="74"/>
        <end position="111"/>
    </location>
</feature>
<dbReference type="GO" id="GO:0005737">
    <property type="term" value="C:cytoplasm"/>
    <property type="evidence" value="ECO:0007669"/>
    <property type="project" value="TreeGrafter"/>
</dbReference>
<accession>A0A0D0UUE9</accession>
<dbReference type="GO" id="GO:0034975">
    <property type="term" value="P:protein folding in endoplasmic reticulum"/>
    <property type="evidence" value="ECO:0007669"/>
    <property type="project" value="TreeGrafter"/>
</dbReference>
<feature type="compositionally biased region" description="Polar residues" evidence="5">
    <location>
        <begin position="405"/>
        <end position="444"/>
    </location>
</feature>
<dbReference type="InterPro" id="IPR012919">
    <property type="entry name" value="SUN_dom"/>
</dbReference>
<sequence length="695" mass="78015">MWKQVGSFIGKNVRGSQTFALSQPTSFHRFIRLDFPSYYGSEYYCPVSSLKVYGMNQMEAFKWEQKQLNHNREKEQLFQQQQHEEERQAKETQEREKKERERDEWDKQQQREKELDELEKLLHEQAGRLVPSELLTDNGLFSTEDAATNALAEPTALVVSERGGDDDKRDDEKRDVDSSLPPTNESSTTATTLSISEPSTTLASYTRAVPRSDSSESIYAFIIRRLNALEGNSSLVARYMEEQAKVMRSMLKRVEIGWDEWKGEWEDEDRGRWQQERMRQEDRLGRVLSQLEQQRIAFDAERKSIETQLRVLADQLGYERRRGIAQLIIMVIIILLGAASRSSTINAILIPLVTEARRRQSDYYHRKNRSGPLAGLHIDMGAGRPPAVIGQARPSSSPPPPPPSAHTQTPTHRRVPSSTSTPRLLKTSLSRTGSAHRSSTNTSLNKRRNVILPQQVSIPIPPYYRSVSSSSEFTFPPPNPNSNSNPNPTSLPLASPPLVNVRTPRTTRVSLPPSPPPAAVSPAAAAAATRKVAARSAHLHTMETGDRLRPGERIERIYQNISTTPKYLPTPSPKKTPAAAAAAAAAATITSLLVDDLENGGAGMNTKRRRRLRSVLNNVDLTLRKDEEEEEREREREKAAVAGDTSQGEWGTDDFDTEASAASGSASEVEDQVRENMEEEKEMDGDTEQRGREKM</sequence>
<dbReference type="HOGENOM" id="CLU_400084_0_0_1"/>
<evidence type="ECO:0000256" key="1">
    <source>
        <dbReference type="ARBA" id="ARBA00004308"/>
    </source>
</evidence>
<feature type="domain" description="SUN" evidence="6">
    <location>
        <begin position="1"/>
        <end position="57"/>
    </location>
</feature>
<dbReference type="PANTHER" id="PTHR12953">
    <property type="entry name" value="MEMBRANE PROTEIN CH1 RELATED"/>
    <property type="match status" value="1"/>
</dbReference>
<dbReference type="GO" id="GO:0012505">
    <property type="term" value="C:endomembrane system"/>
    <property type="evidence" value="ECO:0007669"/>
    <property type="project" value="UniProtKB-SubCell"/>
</dbReference>
<feature type="compositionally biased region" description="Basic and acidic residues" evidence="5">
    <location>
        <begin position="162"/>
        <end position="177"/>
    </location>
</feature>
<name>A0A0D0UUE9_9TREE</name>
<evidence type="ECO:0000256" key="5">
    <source>
        <dbReference type="SAM" id="MobiDB-lite"/>
    </source>
</evidence>
<evidence type="ECO:0000313" key="8">
    <source>
        <dbReference type="Proteomes" id="UP000053392"/>
    </source>
</evidence>
<feature type="compositionally biased region" description="Low complexity" evidence="5">
    <location>
        <begin position="481"/>
        <end position="499"/>
    </location>
</feature>
<dbReference type="Pfam" id="PF07738">
    <property type="entry name" value="Sad1_UNC"/>
    <property type="match status" value="1"/>
</dbReference>
<keyword evidence="2" id="KW-0812">Transmembrane</keyword>
<comment type="subcellular location">
    <subcellularLocation>
        <location evidence="1">Endomembrane system</location>
    </subcellularLocation>
</comment>
<keyword evidence="8" id="KW-1185">Reference proteome</keyword>
<feature type="region of interest" description="Disordered" evidence="5">
    <location>
        <begin position="626"/>
        <end position="695"/>
    </location>
</feature>
<dbReference type="InterPro" id="IPR045120">
    <property type="entry name" value="Suco/Slp1-like"/>
</dbReference>